<accession>A0A2T2Z6D4</accession>
<keyword evidence="2" id="KW-0719">Serine esterase</keyword>
<evidence type="ECO:0000313" key="5">
    <source>
        <dbReference type="EMBL" id="PSR63323.1"/>
    </source>
</evidence>
<sequence length="338" mass="34483">MGVISYLSFSHQRHRATGRGGRGKAAECFGGVTLSPSTRWKSLAAAGLVAVTCGLAHFGGGAPAHASPSCPGLYVLAVPGTWETSDVDPRTGMLAASVDALPGDVGAGYIAYTATAFPWEGEVYGRSKREAVDKARAAVAAVAGSCTATRIAIVGYSQGADAAGDLAAEIGTGHGVVAPDRIALVGLISDPRRAPTDTLIGPPVVGAGAGGPRPGGFGLLGPRTYTFCAAGDLYCAMPDGDFAGRIAGFFVEISNPDPAMFDRYSRDAGDLLDSALAAGGLGLLAGQLDANAVDERKAQIAEFVNSGVHQSYPFYVVGPDGETALSWLRRQLVDLIGR</sequence>
<protein>
    <submittedName>
        <fullName evidence="5">Cutinase family protein</fullName>
    </submittedName>
</protein>
<comment type="similarity">
    <text evidence="1">Belongs to the cutinase family.</text>
</comment>
<dbReference type="SMART" id="SM01110">
    <property type="entry name" value="Cutinase"/>
    <property type="match status" value="1"/>
</dbReference>
<dbReference type="Gene3D" id="3.40.50.1820">
    <property type="entry name" value="alpha/beta hydrolase"/>
    <property type="match status" value="1"/>
</dbReference>
<keyword evidence="4" id="KW-1015">Disulfide bond</keyword>
<proteinExistence type="inferred from homology"/>
<evidence type="ECO:0000256" key="2">
    <source>
        <dbReference type="ARBA" id="ARBA00022487"/>
    </source>
</evidence>
<evidence type="ECO:0000313" key="6">
    <source>
        <dbReference type="Proteomes" id="UP000241647"/>
    </source>
</evidence>
<dbReference type="Pfam" id="PF01083">
    <property type="entry name" value="Cutinase"/>
    <property type="match status" value="1"/>
</dbReference>
<gene>
    <name evidence="5" type="ORF">C8259_11545</name>
</gene>
<dbReference type="InterPro" id="IPR000675">
    <property type="entry name" value="Cutinase/axe"/>
</dbReference>
<evidence type="ECO:0000256" key="1">
    <source>
        <dbReference type="ARBA" id="ARBA00007534"/>
    </source>
</evidence>
<reference evidence="5 6" key="1">
    <citation type="submission" date="2018-02" db="EMBL/GenBank/DDBJ databases">
        <title>8 Nocardia nova and 1 Nocardia cyriacigeorgica strain used for evolution to TMP-SMX.</title>
        <authorList>
            <person name="Mehta H."/>
            <person name="Weng J."/>
            <person name="Shamoo Y."/>
        </authorList>
    </citation>
    <scope>NUCLEOTIDE SEQUENCE [LARGE SCALE GENOMIC DNA]</scope>
    <source>
        <strain evidence="5 6">ATCC 33727</strain>
    </source>
</reference>
<dbReference type="EMBL" id="PYHS01000005">
    <property type="protein sequence ID" value="PSR63323.1"/>
    <property type="molecule type" value="Genomic_DNA"/>
</dbReference>
<dbReference type="PANTHER" id="PTHR33630:SF9">
    <property type="entry name" value="CUTINASE 4"/>
    <property type="match status" value="1"/>
</dbReference>
<comment type="caution">
    <text evidence="5">The sequence shown here is derived from an EMBL/GenBank/DDBJ whole genome shotgun (WGS) entry which is preliminary data.</text>
</comment>
<name>A0A2T2Z6D4_9NOCA</name>
<dbReference type="GO" id="GO:0052689">
    <property type="term" value="F:carboxylic ester hydrolase activity"/>
    <property type="evidence" value="ECO:0007669"/>
    <property type="project" value="UniProtKB-KW"/>
</dbReference>
<evidence type="ECO:0000256" key="3">
    <source>
        <dbReference type="ARBA" id="ARBA00022801"/>
    </source>
</evidence>
<dbReference type="PANTHER" id="PTHR33630">
    <property type="entry name" value="CUTINASE RV1984C-RELATED-RELATED"/>
    <property type="match status" value="1"/>
</dbReference>
<keyword evidence="3" id="KW-0378">Hydrolase</keyword>
<organism evidence="5 6">
    <name type="scientific">Nocardia nova</name>
    <dbReference type="NCBI Taxonomy" id="37330"/>
    <lineage>
        <taxon>Bacteria</taxon>
        <taxon>Bacillati</taxon>
        <taxon>Actinomycetota</taxon>
        <taxon>Actinomycetes</taxon>
        <taxon>Mycobacteriales</taxon>
        <taxon>Nocardiaceae</taxon>
        <taxon>Nocardia</taxon>
    </lineage>
</organism>
<dbReference type="InterPro" id="IPR029058">
    <property type="entry name" value="AB_hydrolase_fold"/>
</dbReference>
<evidence type="ECO:0000256" key="4">
    <source>
        <dbReference type="ARBA" id="ARBA00023157"/>
    </source>
</evidence>
<dbReference type="SUPFAM" id="SSF53474">
    <property type="entry name" value="alpha/beta-Hydrolases"/>
    <property type="match status" value="1"/>
</dbReference>
<dbReference type="Proteomes" id="UP000241647">
    <property type="component" value="Unassembled WGS sequence"/>
</dbReference>
<dbReference type="AlphaFoldDB" id="A0A2T2Z6D4"/>